<dbReference type="Gene3D" id="3.30.420.40">
    <property type="match status" value="2"/>
</dbReference>
<evidence type="ECO:0000256" key="2">
    <source>
        <dbReference type="SAM" id="MobiDB-lite"/>
    </source>
</evidence>
<reference evidence="4" key="1">
    <citation type="submission" date="2018-12" db="EMBL/GenBank/DDBJ databases">
        <title>Complete genome sequence of an uncultured bacterium of the candidate phylum Bipolaricaulota.</title>
        <authorList>
            <person name="Kadnikov V.V."/>
            <person name="Mardanov A.V."/>
            <person name="Beletsky A.V."/>
            <person name="Frank Y.A."/>
            <person name="Karnachuk O.V."/>
            <person name="Ravin N.V."/>
        </authorList>
    </citation>
    <scope>NUCLEOTIDE SEQUENCE [LARGE SCALE GENOMIC DNA]</scope>
</reference>
<dbReference type="Proteomes" id="UP000287233">
    <property type="component" value="Chromosome"/>
</dbReference>
<dbReference type="InterPro" id="IPR000600">
    <property type="entry name" value="ROK"/>
</dbReference>
<name>A0A410FSF6_BIPS1</name>
<sequence length="375" mass="39651">MRDDTVFAVLRQLWTPDGATRREIESALNLSRPTVDKALAELLGRGLVAPVGTRACRGGRPATVFRVSANVCSVAGVDLELPQLDCVLADLWGNPLHRLTLSVAPGSADPIALLREVGERIAGWLESLGATCPRIGGVGVAVPAFVTDGVASFAGATMPTWRGVAIAGILEREISAPIHVHHDTHLMALAEARACQLDGEVLLYLALRPGLSGEVRFGASLLLGGRPYRGGHGHGGSLFRAFVGREELDGRTPEDRVVLLVDRAVGFLVHAVTLLDPERIVIHGGLLGDEEEAFVAGCRRRLRETLAGEFPALQEVARAVERGPAAALGAALSVVEHLRDNPQPLFAHQGGESGNRVAGQTVSKAQLRRKGGDTS</sequence>
<evidence type="ECO:0000313" key="3">
    <source>
        <dbReference type="EMBL" id="QAA75946.1"/>
    </source>
</evidence>
<comment type="similarity">
    <text evidence="1">Belongs to the ROK (NagC/XylR) family.</text>
</comment>
<dbReference type="InterPro" id="IPR043129">
    <property type="entry name" value="ATPase_NBD"/>
</dbReference>
<dbReference type="PANTHER" id="PTHR18964:SF149">
    <property type="entry name" value="BIFUNCTIONAL UDP-N-ACETYLGLUCOSAMINE 2-EPIMERASE_N-ACETYLMANNOSAMINE KINASE"/>
    <property type="match status" value="1"/>
</dbReference>
<dbReference type="SUPFAM" id="SSF46785">
    <property type="entry name" value="Winged helix' DNA-binding domain"/>
    <property type="match status" value="1"/>
</dbReference>
<dbReference type="PANTHER" id="PTHR18964">
    <property type="entry name" value="ROK (REPRESSOR, ORF, KINASE) FAMILY"/>
    <property type="match status" value="1"/>
</dbReference>
<dbReference type="KEGG" id="bih:BIP78_0178"/>
<proteinExistence type="inferred from homology"/>
<evidence type="ECO:0008006" key="5">
    <source>
        <dbReference type="Google" id="ProtNLM"/>
    </source>
</evidence>
<evidence type="ECO:0000256" key="1">
    <source>
        <dbReference type="ARBA" id="ARBA00006479"/>
    </source>
</evidence>
<dbReference type="InterPro" id="IPR036388">
    <property type="entry name" value="WH-like_DNA-bd_sf"/>
</dbReference>
<evidence type="ECO:0000313" key="4">
    <source>
        <dbReference type="Proteomes" id="UP000287233"/>
    </source>
</evidence>
<dbReference type="Gene3D" id="1.10.10.10">
    <property type="entry name" value="Winged helix-like DNA-binding domain superfamily/Winged helix DNA-binding domain"/>
    <property type="match status" value="1"/>
</dbReference>
<feature type="region of interest" description="Disordered" evidence="2">
    <location>
        <begin position="347"/>
        <end position="375"/>
    </location>
</feature>
<accession>A0A410FSF6</accession>
<dbReference type="CDD" id="cd23763">
    <property type="entry name" value="ASKHA_ATPase_ROK"/>
    <property type="match status" value="1"/>
</dbReference>
<organism evidence="3 4">
    <name type="scientific">Bipolaricaulis sibiricus</name>
    <dbReference type="NCBI Taxonomy" id="2501609"/>
    <lineage>
        <taxon>Bacteria</taxon>
        <taxon>Candidatus Bipolaricaulota</taxon>
        <taxon>Candidatus Bipolaricaulia</taxon>
        <taxon>Candidatus Bipolaricaulales</taxon>
        <taxon>Candidatus Bipolaricaulaceae</taxon>
        <taxon>Candidatus Bipolaricaulis</taxon>
    </lineage>
</organism>
<dbReference type="AlphaFoldDB" id="A0A410FSF6"/>
<dbReference type="EMBL" id="CP034928">
    <property type="protein sequence ID" value="QAA75946.1"/>
    <property type="molecule type" value="Genomic_DNA"/>
</dbReference>
<dbReference type="SUPFAM" id="SSF53067">
    <property type="entry name" value="Actin-like ATPase domain"/>
    <property type="match status" value="1"/>
</dbReference>
<protein>
    <recommendedName>
        <fullName evidence="5">HTH marR-type domain-containing protein</fullName>
    </recommendedName>
</protein>
<dbReference type="Pfam" id="PF00480">
    <property type="entry name" value="ROK"/>
    <property type="match status" value="1"/>
</dbReference>
<gene>
    <name evidence="3" type="ORF">BIP78_0178</name>
</gene>
<dbReference type="InterPro" id="IPR036390">
    <property type="entry name" value="WH_DNA-bd_sf"/>
</dbReference>